<feature type="transmembrane region" description="Helical" evidence="1">
    <location>
        <begin position="7"/>
        <end position="24"/>
    </location>
</feature>
<keyword evidence="1" id="KW-1133">Transmembrane helix</keyword>
<feature type="transmembrane region" description="Helical" evidence="1">
    <location>
        <begin position="168"/>
        <end position="189"/>
    </location>
</feature>
<dbReference type="InterPro" id="IPR014529">
    <property type="entry name" value="UCP026631"/>
</dbReference>
<keyword evidence="1" id="KW-0812">Transmembrane</keyword>
<organism evidence="3 4">
    <name type="scientific">Salarchaeum japonicum</name>
    <dbReference type="NCBI Taxonomy" id="555573"/>
    <lineage>
        <taxon>Archaea</taxon>
        <taxon>Methanobacteriati</taxon>
        <taxon>Methanobacteriota</taxon>
        <taxon>Stenosarchaea group</taxon>
        <taxon>Halobacteria</taxon>
        <taxon>Halobacteriales</taxon>
        <taxon>Halobacteriaceae</taxon>
    </lineage>
</organism>
<dbReference type="PIRSF" id="PIRSF026631">
    <property type="entry name" value="UCP026631"/>
    <property type="match status" value="1"/>
</dbReference>
<dbReference type="Pfam" id="PF03703">
    <property type="entry name" value="bPH_2"/>
    <property type="match status" value="3"/>
</dbReference>
<evidence type="ECO:0000313" key="4">
    <source>
        <dbReference type="Proteomes" id="UP001500194"/>
    </source>
</evidence>
<feature type="transmembrane region" description="Helical" evidence="1">
    <location>
        <begin position="195"/>
        <end position="225"/>
    </location>
</feature>
<protein>
    <submittedName>
        <fullName evidence="3">PH domain-containing protein</fullName>
    </submittedName>
</protein>
<feature type="domain" description="YdbS-like PH" evidence="2">
    <location>
        <begin position="390"/>
        <end position="456"/>
    </location>
</feature>
<feature type="transmembrane region" description="Helical" evidence="1">
    <location>
        <begin position="30"/>
        <end position="49"/>
    </location>
</feature>
<reference evidence="3 4" key="1">
    <citation type="journal article" date="2019" name="Int. J. Syst. Evol. Microbiol.">
        <title>The Global Catalogue of Microorganisms (GCM) 10K type strain sequencing project: providing services to taxonomists for standard genome sequencing and annotation.</title>
        <authorList>
            <consortium name="The Broad Institute Genomics Platform"/>
            <consortium name="The Broad Institute Genome Sequencing Center for Infectious Disease"/>
            <person name="Wu L."/>
            <person name="Ma J."/>
        </authorList>
    </citation>
    <scope>NUCLEOTIDE SEQUENCE [LARGE SCALE GENOMIC DNA]</scope>
    <source>
        <strain evidence="3 4">JCM 16327</strain>
    </source>
</reference>
<dbReference type="Proteomes" id="UP001500194">
    <property type="component" value="Unassembled WGS sequence"/>
</dbReference>
<name>A0AAV3T2J0_9EURY</name>
<dbReference type="InterPro" id="IPR005182">
    <property type="entry name" value="YdbS-like_PH"/>
</dbReference>
<gene>
    <name evidence="3" type="ORF">GCM10009019_20980</name>
</gene>
<keyword evidence="1" id="KW-0472">Membrane</keyword>
<accession>A0AAV3T2J0</accession>
<proteinExistence type="predicted"/>
<dbReference type="PANTHER" id="PTHR34473">
    <property type="entry name" value="UPF0699 TRANSMEMBRANE PROTEIN YDBS"/>
    <property type="match status" value="1"/>
</dbReference>
<comment type="caution">
    <text evidence="3">The sequence shown here is derived from an EMBL/GenBank/DDBJ whole genome shotgun (WGS) entry which is preliminary data.</text>
</comment>
<evidence type="ECO:0000313" key="3">
    <source>
        <dbReference type="EMBL" id="GAA0656764.1"/>
    </source>
</evidence>
<dbReference type="AlphaFoldDB" id="A0AAV3T2J0"/>
<feature type="domain" description="YdbS-like PH" evidence="2">
    <location>
        <begin position="228"/>
        <end position="311"/>
    </location>
</feature>
<keyword evidence="4" id="KW-1185">Reference proteome</keyword>
<feature type="transmembrane region" description="Helical" evidence="1">
    <location>
        <begin position="333"/>
        <end position="353"/>
    </location>
</feature>
<dbReference type="PANTHER" id="PTHR34473:SF3">
    <property type="entry name" value="TRANSMEMBRANE PROTEIN-RELATED"/>
    <property type="match status" value="1"/>
</dbReference>
<evidence type="ECO:0000259" key="2">
    <source>
        <dbReference type="Pfam" id="PF03703"/>
    </source>
</evidence>
<dbReference type="EMBL" id="BAAADU010000002">
    <property type="protein sequence ID" value="GAA0656764.1"/>
    <property type="molecule type" value="Genomic_DNA"/>
</dbReference>
<feature type="transmembrane region" description="Helical" evidence="1">
    <location>
        <begin position="359"/>
        <end position="378"/>
    </location>
</feature>
<evidence type="ECO:0000256" key="1">
    <source>
        <dbReference type="SAM" id="Phobius"/>
    </source>
</evidence>
<feature type="domain" description="YdbS-like PH" evidence="2">
    <location>
        <begin position="49"/>
        <end position="128"/>
    </location>
</feature>
<sequence>MDRGLRFGWAAVIGVAATSGGAFAEFWPFILAGVVALAVLGLGYEYAYYQRFAYELTGDTLDIDSGVLSRREREIPLRRVQNVDVTRNVLQRALGIATVSVETAGGGSTEAKLECVSAEEAERLQTEIRRLKAGETADAESETAGDVLYELDDRSLLAYSFLSFDPRVASGIAVLFPLLGPVVATLGFGDAVNGFGAALLVVLVGVAVLLLVSALWAASAAVRFVRFYGFRLRREGDDLRYERGLLKRYTGTIPLDKLQSVSLTENVLMRRVGYATLAVETAGYAPGDTPSGGSEAAVPFAPREDAVALARMLEPFEDIAVERPPTRARRRYVGRYSILAGIVAASAFAANAFWSLPYWWLSLLLFPLAVAGGHYRWLHLGHAEGDEYAVTRSGFWSRSTTVVPYYRLQTVIESQSVFQRRWGLASVVYDTAGSRRLAGGDATAHDLSEDTASSLVERAIDRLRATLGRQ</sequence>